<evidence type="ECO:0000313" key="2">
    <source>
        <dbReference type="Proteomes" id="UP000234681"/>
    </source>
</evidence>
<dbReference type="Proteomes" id="UP000234681">
    <property type="component" value="Chromosome 12"/>
</dbReference>
<dbReference type="AlphaFoldDB" id="A6KQ57"/>
<evidence type="ECO:0000313" key="1">
    <source>
        <dbReference type="EMBL" id="EDL74982.1"/>
    </source>
</evidence>
<proteinExistence type="predicted"/>
<accession>A6KQ57</accession>
<protein>
    <submittedName>
        <fullName evidence="1">RCG58959</fullName>
    </submittedName>
</protein>
<gene>
    <name evidence="1" type="ORF">rCG_58959</name>
</gene>
<sequence>MAPWRRGVDSNVVCVWWTGLRSGSMKSLHFHYSPITLWGGYIIWGEAGD</sequence>
<name>A6KQ57_RAT</name>
<reference evidence="1 2" key="1">
    <citation type="submission" date="2005-07" db="EMBL/GenBank/DDBJ databases">
        <authorList>
            <person name="Mural R.J."/>
            <person name="Li P.W."/>
            <person name="Adams M.D."/>
            <person name="Amanatides P.G."/>
            <person name="Baden-Tillson H."/>
            <person name="Barnstead M."/>
            <person name="Chin S.H."/>
            <person name="Dew I."/>
            <person name="Evans C.A."/>
            <person name="Ferriera S."/>
            <person name="Flanigan M."/>
            <person name="Fosler C."/>
            <person name="Glodek A."/>
            <person name="Gu Z."/>
            <person name="Holt R.A."/>
            <person name="Jennings D."/>
            <person name="Kraft C.L."/>
            <person name="Lu F."/>
            <person name="Nguyen T."/>
            <person name="Nusskern D.R."/>
            <person name="Pfannkoch C.M."/>
            <person name="Sitter C."/>
            <person name="Sutton G.G."/>
            <person name="Venter J.C."/>
            <person name="Wang Z."/>
            <person name="Woodage T."/>
            <person name="Zheng X.H."/>
            <person name="Zhong F."/>
        </authorList>
    </citation>
    <scope>NUCLEOTIDE SEQUENCE [LARGE SCALE GENOMIC DNA]</scope>
    <source>
        <strain>BN</strain>
        <strain evidence="2">Sprague-Dawley</strain>
    </source>
</reference>
<dbReference type="EMBL" id="CH474084">
    <property type="protein sequence ID" value="EDL74982.1"/>
    <property type="molecule type" value="Genomic_DNA"/>
</dbReference>
<organism evidence="1 2">
    <name type="scientific">Rattus norvegicus</name>
    <name type="common">Rat</name>
    <dbReference type="NCBI Taxonomy" id="10116"/>
    <lineage>
        <taxon>Eukaryota</taxon>
        <taxon>Metazoa</taxon>
        <taxon>Chordata</taxon>
        <taxon>Craniata</taxon>
        <taxon>Vertebrata</taxon>
        <taxon>Euteleostomi</taxon>
        <taxon>Mammalia</taxon>
        <taxon>Eutheria</taxon>
        <taxon>Euarchontoglires</taxon>
        <taxon>Glires</taxon>
        <taxon>Rodentia</taxon>
        <taxon>Myomorpha</taxon>
        <taxon>Muroidea</taxon>
        <taxon>Muridae</taxon>
        <taxon>Murinae</taxon>
        <taxon>Rattus</taxon>
    </lineage>
</organism>